<organism evidence="4 5">
    <name type="scientific">Pendulispora rubella</name>
    <dbReference type="NCBI Taxonomy" id="2741070"/>
    <lineage>
        <taxon>Bacteria</taxon>
        <taxon>Pseudomonadati</taxon>
        <taxon>Myxococcota</taxon>
        <taxon>Myxococcia</taxon>
        <taxon>Myxococcales</taxon>
        <taxon>Sorangiineae</taxon>
        <taxon>Pendulisporaceae</taxon>
        <taxon>Pendulispora</taxon>
    </lineage>
</organism>
<dbReference type="Pfam" id="PF00005">
    <property type="entry name" value="ABC_tran"/>
    <property type="match status" value="1"/>
</dbReference>
<dbReference type="InterPro" id="IPR027417">
    <property type="entry name" value="P-loop_NTPase"/>
</dbReference>
<dbReference type="RefSeq" id="WP_394832454.1">
    <property type="nucleotide sequence ID" value="NZ_CP089929.1"/>
</dbReference>
<keyword evidence="1" id="KW-0547">Nucleotide-binding</keyword>
<dbReference type="GO" id="GO:0005524">
    <property type="term" value="F:ATP binding"/>
    <property type="evidence" value="ECO:0007669"/>
    <property type="project" value="UniProtKB-KW"/>
</dbReference>
<sequence>MMPHGTGAPAIEVRGLEKRFGDFRAVRGVSFHVEQGEIFGYLGANGAGKSTTIRILCGLLVPSGGTAIVAGHDVATDSEGVRLSVGYMSQKFSLYPDLTAFENLDFFGGAYRLPPAQRRKRARDLMNEVGLDPSDATLTGAMPGGTRQRVALAAALLHEPRIVFLDEPTAGVDPAARRTFWRTIRRIAESGVTIFVTTHYMDEAESCHRVGLMVDGELVALDTPSRLKETYVPGVIYEIRGPALPQEPLRALPGVTRVEPFGAGLHVGGDARLNADAIARALGSAGAGEATIEPISATLEDVFLAVVTRKAAP</sequence>
<name>A0ABZ2KVW0_9BACT</name>
<dbReference type="PANTHER" id="PTHR43038:SF3">
    <property type="entry name" value="ABC TRANSPORTER G FAMILY MEMBER 20 ISOFORM X1"/>
    <property type="match status" value="1"/>
</dbReference>
<accession>A0ABZ2KVW0</accession>
<dbReference type="EMBL" id="CP089983">
    <property type="protein sequence ID" value="WXB02829.1"/>
    <property type="molecule type" value="Genomic_DNA"/>
</dbReference>
<evidence type="ECO:0000256" key="2">
    <source>
        <dbReference type="ARBA" id="ARBA00022840"/>
    </source>
</evidence>
<dbReference type="InterPro" id="IPR003439">
    <property type="entry name" value="ABC_transporter-like_ATP-bd"/>
</dbReference>
<feature type="domain" description="ABC transporter" evidence="3">
    <location>
        <begin position="11"/>
        <end position="240"/>
    </location>
</feature>
<dbReference type="SMART" id="SM00382">
    <property type="entry name" value="AAA"/>
    <property type="match status" value="1"/>
</dbReference>
<protein>
    <submittedName>
        <fullName evidence="4">ABC transporter ATP-binding protein</fullName>
    </submittedName>
</protein>
<dbReference type="PANTHER" id="PTHR43038">
    <property type="entry name" value="ATP-BINDING CASSETTE, SUB-FAMILY H, MEMBER 1"/>
    <property type="match status" value="1"/>
</dbReference>
<dbReference type="SUPFAM" id="SSF52540">
    <property type="entry name" value="P-loop containing nucleoside triphosphate hydrolases"/>
    <property type="match status" value="1"/>
</dbReference>
<evidence type="ECO:0000259" key="3">
    <source>
        <dbReference type="PROSITE" id="PS50893"/>
    </source>
</evidence>
<keyword evidence="5" id="KW-1185">Reference proteome</keyword>
<dbReference type="InterPro" id="IPR003593">
    <property type="entry name" value="AAA+_ATPase"/>
</dbReference>
<dbReference type="PROSITE" id="PS50893">
    <property type="entry name" value="ABC_TRANSPORTER_2"/>
    <property type="match status" value="1"/>
</dbReference>
<dbReference type="Proteomes" id="UP001374803">
    <property type="component" value="Chromosome"/>
</dbReference>
<evidence type="ECO:0000256" key="1">
    <source>
        <dbReference type="ARBA" id="ARBA00022741"/>
    </source>
</evidence>
<reference evidence="4" key="1">
    <citation type="submission" date="2021-12" db="EMBL/GenBank/DDBJ databases">
        <title>Discovery of the Pendulisporaceae a myxobacterial family with distinct sporulation behavior and unique specialized metabolism.</title>
        <authorList>
            <person name="Garcia R."/>
            <person name="Popoff A."/>
            <person name="Bader C.D."/>
            <person name="Loehr J."/>
            <person name="Walesch S."/>
            <person name="Walt C."/>
            <person name="Boldt J."/>
            <person name="Bunk B."/>
            <person name="Haeckl F.J.F.P.J."/>
            <person name="Gunesch A.P."/>
            <person name="Birkelbach J."/>
            <person name="Nuebel U."/>
            <person name="Pietschmann T."/>
            <person name="Bach T."/>
            <person name="Mueller R."/>
        </authorList>
    </citation>
    <scope>NUCLEOTIDE SEQUENCE</scope>
    <source>
        <strain evidence="4">MSr11367</strain>
    </source>
</reference>
<proteinExistence type="predicted"/>
<gene>
    <name evidence="4" type="ORF">LVJ94_38720</name>
</gene>
<evidence type="ECO:0000313" key="4">
    <source>
        <dbReference type="EMBL" id="WXB02829.1"/>
    </source>
</evidence>
<dbReference type="Gene3D" id="3.40.50.300">
    <property type="entry name" value="P-loop containing nucleotide triphosphate hydrolases"/>
    <property type="match status" value="1"/>
</dbReference>
<evidence type="ECO:0000313" key="5">
    <source>
        <dbReference type="Proteomes" id="UP001374803"/>
    </source>
</evidence>
<keyword evidence="2 4" id="KW-0067">ATP-binding</keyword>